<organism evidence="2 3">
    <name type="scientific">Folsomia candida</name>
    <name type="common">Springtail</name>
    <dbReference type="NCBI Taxonomy" id="158441"/>
    <lineage>
        <taxon>Eukaryota</taxon>
        <taxon>Metazoa</taxon>
        <taxon>Ecdysozoa</taxon>
        <taxon>Arthropoda</taxon>
        <taxon>Hexapoda</taxon>
        <taxon>Collembola</taxon>
        <taxon>Entomobryomorpha</taxon>
        <taxon>Isotomoidea</taxon>
        <taxon>Isotomidae</taxon>
        <taxon>Proisotominae</taxon>
        <taxon>Folsomia</taxon>
    </lineage>
</organism>
<dbReference type="AlphaFoldDB" id="A0A226D647"/>
<sequence length="393" mass="44692">MLLHSVIPSIKRQIRICRLLGYQEYRFPSKNDKKVLECSEVKNVWSKNLLIVTVIFALFVTFNGFYVISTSLNQVGFGASVVIMMTSGTMFADLMLVLLALRKRYEIITLINMMYTLEKKYYQRGETQNKWSNFAINRVLDMCQIISPLYSLGMMIPPAFLNLCAAPWLGSLMLKCDQPLCQLRNILHIFLSIIQSFFSLYIICASVLSCCPMLVVILICFSRLVERLKNKLDSIPVSEGISRYKELCVLEKCMNNSYQDGCIPFLITELLLCTILALYIMISGFITGISDENMALMCIFPVVVVELGVVTMIFAGMAGSIYSTSRTVCTNIAKKIHQLHLTGRRTTLEVKICRSLPILKVKEEEKIHVAAVLPVVHPFEKTEWVEQQRPTRS</sequence>
<keyword evidence="3" id="KW-1185">Reference proteome</keyword>
<dbReference type="Proteomes" id="UP000198287">
    <property type="component" value="Unassembled WGS sequence"/>
</dbReference>
<keyword evidence="1" id="KW-1133">Transmembrane helix</keyword>
<name>A0A226D647_FOLCA</name>
<feature type="transmembrane region" description="Helical" evidence="1">
    <location>
        <begin position="75"/>
        <end position="101"/>
    </location>
</feature>
<feature type="transmembrane region" description="Helical" evidence="1">
    <location>
        <begin position="49"/>
        <end position="69"/>
    </location>
</feature>
<feature type="transmembrane region" description="Helical" evidence="1">
    <location>
        <begin position="189"/>
        <end position="221"/>
    </location>
</feature>
<dbReference type="EMBL" id="LNIX01000031">
    <property type="protein sequence ID" value="OXA41022.1"/>
    <property type="molecule type" value="Genomic_DNA"/>
</dbReference>
<evidence type="ECO:0000313" key="2">
    <source>
        <dbReference type="EMBL" id="OXA41022.1"/>
    </source>
</evidence>
<reference evidence="2 3" key="1">
    <citation type="submission" date="2015-12" db="EMBL/GenBank/DDBJ databases">
        <title>The genome of Folsomia candida.</title>
        <authorList>
            <person name="Faddeeva A."/>
            <person name="Derks M.F."/>
            <person name="Anvar Y."/>
            <person name="Smit S."/>
            <person name="Van Straalen N."/>
            <person name="Roelofs D."/>
        </authorList>
    </citation>
    <scope>NUCLEOTIDE SEQUENCE [LARGE SCALE GENOMIC DNA]</scope>
    <source>
        <strain evidence="2 3">VU population</strain>
        <tissue evidence="2">Whole body</tissue>
    </source>
</reference>
<evidence type="ECO:0000256" key="1">
    <source>
        <dbReference type="SAM" id="Phobius"/>
    </source>
</evidence>
<proteinExistence type="predicted"/>
<gene>
    <name evidence="2" type="ORF">Fcan01_24315</name>
</gene>
<keyword evidence="1" id="KW-0812">Transmembrane</keyword>
<protein>
    <submittedName>
        <fullName evidence="2">Uncharacterized protein</fullName>
    </submittedName>
</protein>
<comment type="caution">
    <text evidence="2">The sequence shown here is derived from an EMBL/GenBank/DDBJ whole genome shotgun (WGS) entry which is preliminary data.</text>
</comment>
<accession>A0A226D647</accession>
<feature type="transmembrane region" description="Helical" evidence="1">
    <location>
        <begin position="262"/>
        <end position="282"/>
    </location>
</feature>
<feature type="transmembrane region" description="Helical" evidence="1">
    <location>
        <begin position="149"/>
        <end position="169"/>
    </location>
</feature>
<feature type="transmembrane region" description="Helical" evidence="1">
    <location>
        <begin position="294"/>
        <end position="316"/>
    </location>
</feature>
<evidence type="ECO:0000313" key="3">
    <source>
        <dbReference type="Proteomes" id="UP000198287"/>
    </source>
</evidence>
<keyword evidence="1" id="KW-0472">Membrane</keyword>